<dbReference type="RefSeq" id="WP_055194604.1">
    <property type="nucleotide sequence ID" value="NZ_JADPDU010000001.1"/>
</dbReference>
<evidence type="ECO:0000313" key="3">
    <source>
        <dbReference type="EMBL" id="CUO09159.1"/>
    </source>
</evidence>
<protein>
    <submittedName>
        <fullName evidence="3">Uncharacterized protein</fullName>
    </submittedName>
</protein>
<evidence type="ECO:0000313" key="2">
    <source>
        <dbReference type="EMBL" id="CUN02936.1"/>
    </source>
</evidence>
<sequence>MTQKKKYYFCFALAISICMTVLIQVFQLYSLPILGILELFMLVNVCMIAVNIFNRKCLNHVGTLIITGSLFLFLLARNTFLFLFSFSI</sequence>
<keyword evidence="1" id="KW-1133">Transmembrane helix</keyword>
<feature type="transmembrane region" description="Helical" evidence="1">
    <location>
        <begin position="7"/>
        <end position="27"/>
    </location>
</feature>
<reference evidence="4 5" key="1">
    <citation type="submission" date="2015-09" db="EMBL/GenBank/DDBJ databases">
        <authorList>
            <consortium name="Pathogen Informatics"/>
        </authorList>
    </citation>
    <scope>NUCLEOTIDE SEQUENCE [LARGE SCALE GENOMIC DNA]</scope>
    <source>
        <strain evidence="3 4">2789STDY5608851</strain>
        <strain evidence="2 5">2789STDY5834961</strain>
    </source>
</reference>
<accession>A0A174CA64</accession>
<dbReference type="AlphaFoldDB" id="A0A174CA64"/>
<dbReference type="EMBL" id="CYYM01000006">
    <property type="protein sequence ID" value="CUO09159.1"/>
    <property type="molecule type" value="Genomic_DNA"/>
</dbReference>
<dbReference type="EMBL" id="CYXO01000008">
    <property type="protein sequence ID" value="CUN02936.1"/>
    <property type="molecule type" value="Genomic_DNA"/>
</dbReference>
<feature type="transmembrane region" description="Helical" evidence="1">
    <location>
        <begin position="33"/>
        <end position="53"/>
    </location>
</feature>
<evidence type="ECO:0000256" key="1">
    <source>
        <dbReference type="SAM" id="Phobius"/>
    </source>
</evidence>
<dbReference type="Proteomes" id="UP000095597">
    <property type="component" value="Unassembled WGS sequence"/>
</dbReference>
<evidence type="ECO:0000313" key="5">
    <source>
        <dbReference type="Proteomes" id="UP000095597"/>
    </source>
</evidence>
<feature type="transmembrane region" description="Helical" evidence="1">
    <location>
        <begin position="65"/>
        <end position="86"/>
    </location>
</feature>
<proteinExistence type="predicted"/>
<keyword evidence="1" id="KW-0812">Transmembrane</keyword>
<gene>
    <name evidence="3" type="ORF">ERS852408_01476</name>
    <name evidence="2" type="ORF">ERS852573_01619</name>
</gene>
<organism evidence="3 4">
    <name type="scientific">Dorea longicatena</name>
    <dbReference type="NCBI Taxonomy" id="88431"/>
    <lineage>
        <taxon>Bacteria</taxon>
        <taxon>Bacillati</taxon>
        <taxon>Bacillota</taxon>
        <taxon>Clostridia</taxon>
        <taxon>Lachnospirales</taxon>
        <taxon>Lachnospiraceae</taxon>
        <taxon>Dorea</taxon>
    </lineage>
</organism>
<keyword evidence="1" id="KW-0472">Membrane</keyword>
<name>A0A174CA64_9FIRM</name>
<evidence type="ECO:0000313" key="4">
    <source>
        <dbReference type="Proteomes" id="UP000095380"/>
    </source>
</evidence>
<dbReference type="Proteomes" id="UP000095380">
    <property type="component" value="Unassembled WGS sequence"/>
</dbReference>